<dbReference type="PANTHER" id="PTHR43737">
    <property type="entry name" value="BLL7424 PROTEIN"/>
    <property type="match status" value="1"/>
</dbReference>
<name>A0A1P8W9L2_9PLAN</name>
<dbReference type="SUPFAM" id="SSF53649">
    <property type="entry name" value="Alkaline phosphatase-like"/>
    <property type="match status" value="1"/>
</dbReference>
<protein>
    <recommendedName>
        <fullName evidence="3">DUF1501 domain-containing protein</fullName>
    </recommendedName>
</protein>
<gene>
    <name evidence="1" type="ORF">Fuma_00310</name>
</gene>
<proteinExistence type="predicted"/>
<dbReference type="AlphaFoldDB" id="A0A1P8W9L2"/>
<sequence>MLTVTGRSFRNCDGVSRRTFLTAGTLGFGGWGLVDLLKAEDASGIRSSRKAVINVHLDGGPPQLDTIDPKPNAPAEFRGEFAPISTALPGVQISELMPQIAAAAERFTFIRTLVGSDGRHHAFQCQSGFREKDLAAFGGRPAMGCVVSKLQGSAADVTPAFVDLMQGRPLVRNSARPGFLGPSFQPFRPDLSKLFQRELEPAMKGELKRLGAEQTVSLKLNTSLSHKRLDDRRSLLAGLDQIKRNVDASGMMHAMDRFQQQAVGILTSGEFANAMDLTREDPAVIARYTASTPNRGIQSTTSEGPDSTRKFLLARRLVEAGVRCVSVSISDFDTHSSNFDRMKHLMPIVDHGLCTLVADLEERGMLDDVSIVAWGEFGRTPRINNKNGGRDHWPRVGPCLLAGGGMRTGQVIGATDRIAGSAVSRPVHYKDIFATLYRNLGIDARHLTIDDPQGRPQYLLDNGEPISEVV</sequence>
<evidence type="ECO:0008006" key="3">
    <source>
        <dbReference type="Google" id="ProtNLM"/>
    </source>
</evidence>
<reference evidence="1 2" key="1">
    <citation type="journal article" date="2016" name="Front. Microbiol.">
        <title>Fuerstia marisgermanicae gen. nov., sp. nov., an Unusual Member of the Phylum Planctomycetes from the German Wadden Sea.</title>
        <authorList>
            <person name="Kohn T."/>
            <person name="Heuer A."/>
            <person name="Jogler M."/>
            <person name="Vollmers J."/>
            <person name="Boedeker C."/>
            <person name="Bunk B."/>
            <person name="Rast P."/>
            <person name="Borchert D."/>
            <person name="Glockner I."/>
            <person name="Freese H.M."/>
            <person name="Klenk H.P."/>
            <person name="Overmann J."/>
            <person name="Kaster A.K."/>
            <person name="Rohde M."/>
            <person name="Wiegand S."/>
            <person name="Jogler C."/>
        </authorList>
    </citation>
    <scope>NUCLEOTIDE SEQUENCE [LARGE SCALE GENOMIC DNA]</scope>
    <source>
        <strain evidence="1 2">NH11</strain>
    </source>
</reference>
<evidence type="ECO:0000313" key="2">
    <source>
        <dbReference type="Proteomes" id="UP000187735"/>
    </source>
</evidence>
<dbReference type="STRING" id="1891926.Fuma_00310"/>
<keyword evidence="2" id="KW-1185">Reference proteome</keyword>
<evidence type="ECO:0000313" key="1">
    <source>
        <dbReference type="EMBL" id="APZ90729.1"/>
    </source>
</evidence>
<dbReference type="RefSeq" id="WP_077022579.1">
    <property type="nucleotide sequence ID" value="NZ_CP017641.1"/>
</dbReference>
<dbReference type="InterPro" id="IPR010869">
    <property type="entry name" value="DUF1501"/>
</dbReference>
<dbReference type="OrthoDB" id="127333at2"/>
<dbReference type="InterPro" id="IPR017850">
    <property type="entry name" value="Alkaline_phosphatase_core_sf"/>
</dbReference>
<dbReference type="Proteomes" id="UP000187735">
    <property type="component" value="Chromosome"/>
</dbReference>
<dbReference type="Pfam" id="PF07394">
    <property type="entry name" value="DUF1501"/>
    <property type="match status" value="1"/>
</dbReference>
<organism evidence="1 2">
    <name type="scientific">Fuerstiella marisgermanici</name>
    <dbReference type="NCBI Taxonomy" id="1891926"/>
    <lineage>
        <taxon>Bacteria</taxon>
        <taxon>Pseudomonadati</taxon>
        <taxon>Planctomycetota</taxon>
        <taxon>Planctomycetia</taxon>
        <taxon>Planctomycetales</taxon>
        <taxon>Planctomycetaceae</taxon>
        <taxon>Fuerstiella</taxon>
    </lineage>
</organism>
<dbReference type="EMBL" id="CP017641">
    <property type="protein sequence ID" value="APZ90729.1"/>
    <property type="molecule type" value="Genomic_DNA"/>
</dbReference>
<dbReference type="KEGG" id="fmr:Fuma_00310"/>
<dbReference type="PANTHER" id="PTHR43737:SF1">
    <property type="entry name" value="DUF1501 DOMAIN-CONTAINING PROTEIN"/>
    <property type="match status" value="1"/>
</dbReference>
<accession>A0A1P8W9L2</accession>
<dbReference type="Gene3D" id="3.40.720.10">
    <property type="entry name" value="Alkaline Phosphatase, subunit A"/>
    <property type="match status" value="1"/>
</dbReference>